<dbReference type="SMART" id="SM00848">
    <property type="entry name" value="Inhibitor_I29"/>
    <property type="match status" value="1"/>
</dbReference>
<dbReference type="InterPro" id="IPR025660">
    <property type="entry name" value="Pept_his_AS"/>
</dbReference>
<evidence type="ECO:0000256" key="1">
    <source>
        <dbReference type="ARBA" id="ARBA00004371"/>
    </source>
</evidence>
<evidence type="ECO:0000313" key="12">
    <source>
        <dbReference type="Proteomes" id="UP001623349"/>
    </source>
</evidence>
<keyword evidence="3" id="KW-0645">Protease</keyword>
<evidence type="ECO:0000313" key="11">
    <source>
        <dbReference type="EMBL" id="GAB1298290.1"/>
    </source>
</evidence>
<accession>A0ABQ0FGC1</accession>
<dbReference type="SMART" id="SM00645">
    <property type="entry name" value="Pept_C1"/>
    <property type="match status" value="1"/>
</dbReference>
<comment type="similarity">
    <text evidence="2">Belongs to the peptidase C1 family.</text>
</comment>
<reference evidence="11 12" key="1">
    <citation type="submission" date="2024-08" db="EMBL/GenBank/DDBJ databases">
        <title>The draft genome of Apodemus speciosus.</title>
        <authorList>
            <person name="Nabeshima K."/>
            <person name="Suzuki S."/>
            <person name="Onuma M."/>
        </authorList>
    </citation>
    <scope>NUCLEOTIDE SEQUENCE [LARGE SCALE GENOMIC DNA]</scope>
    <source>
        <strain evidence="11">IB14-021</strain>
    </source>
</reference>
<feature type="domain" description="Cathepsin propeptide inhibitor" evidence="10">
    <location>
        <begin position="82"/>
        <end position="141"/>
    </location>
</feature>
<evidence type="ECO:0000256" key="6">
    <source>
        <dbReference type="ARBA" id="ARBA00023145"/>
    </source>
</evidence>
<dbReference type="Proteomes" id="UP001623349">
    <property type="component" value="Unassembled WGS sequence"/>
</dbReference>
<dbReference type="PRINTS" id="PR00705">
    <property type="entry name" value="PAPAIN"/>
</dbReference>
<dbReference type="InterPro" id="IPR013201">
    <property type="entry name" value="Prot_inhib_I29"/>
</dbReference>
<keyword evidence="6" id="KW-0865">Zymogen</keyword>
<evidence type="ECO:0000256" key="4">
    <source>
        <dbReference type="ARBA" id="ARBA00022801"/>
    </source>
</evidence>
<keyword evidence="4" id="KW-0378">Hydrolase</keyword>
<protein>
    <submittedName>
        <fullName evidence="11">Cathepsin 7</fullName>
    </submittedName>
</protein>
<evidence type="ECO:0000256" key="7">
    <source>
        <dbReference type="ARBA" id="ARBA00023157"/>
    </source>
</evidence>
<comment type="caution">
    <text evidence="11">The sequence shown here is derived from an EMBL/GenBank/DDBJ whole genome shotgun (WGS) entry which is preliminary data.</text>
</comment>
<dbReference type="Pfam" id="PF00112">
    <property type="entry name" value="Peptidase_C1"/>
    <property type="match status" value="1"/>
</dbReference>
<keyword evidence="5" id="KW-0788">Thiol protease</keyword>
<dbReference type="SUPFAM" id="SSF54001">
    <property type="entry name" value="Cysteine proteinases"/>
    <property type="match status" value="1"/>
</dbReference>
<comment type="subcellular location">
    <subcellularLocation>
        <location evidence="1">Lysosome</location>
    </subcellularLocation>
</comment>
<evidence type="ECO:0000259" key="9">
    <source>
        <dbReference type="SMART" id="SM00645"/>
    </source>
</evidence>
<keyword evidence="12" id="KW-1185">Reference proteome</keyword>
<keyword evidence="7" id="KW-1015">Disulfide bond</keyword>
<gene>
    <name evidence="11" type="ORF">APTSU1_001352600</name>
</gene>
<dbReference type="EMBL" id="BAAFST010000013">
    <property type="protein sequence ID" value="GAB1298290.1"/>
    <property type="molecule type" value="Genomic_DNA"/>
</dbReference>
<proteinExistence type="inferred from homology"/>
<name>A0ABQ0FGC1_APOSI</name>
<dbReference type="InterPro" id="IPR039417">
    <property type="entry name" value="Peptidase_C1A_papain-like"/>
</dbReference>
<evidence type="ECO:0000256" key="3">
    <source>
        <dbReference type="ARBA" id="ARBA00022670"/>
    </source>
</evidence>
<evidence type="ECO:0000256" key="8">
    <source>
        <dbReference type="ARBA" id="ARBA00023228"/>
    </source>
</evidence>
<keyword evidence="8" id="KW-0458">Lysosome</keyword>
<organism evidence="11 12">
    <name type="scientific">Apodemus speciosus</name>
    <name type="common">Large Japanese field mouse</name>
    <dbReference type="NCBI Taxonomy" id="105296"/>
    <lineage>
        <taxon>Eukaryota</taxon>
        <taxon>Metazoa</taxon>
        <taxon>Chordata</taxon>
        <taxon>Craniata</taxon>
        <taxon>Vertebrata</taxon>
        <taxon>Euteleostomi</taxon>
        <taxon>Mammalia</taxon>
        <taxon>Eutheria</taxon>
        <taxon>Euarchontoglires</taxon>
        <taxon>Glires</taxon>
        <taxon>Rodentia</taxon>
        <taxon>Myomorpha</taxon>
        <taxon>Muroidea</taxon>
        <taxon>Muridae</taxon>
        <taxon>Murinae</taxon>
        <taxon>Apodemus</taxon>
    </lineage>
</organism>
<dbReference type="CDD" id="cd02248">
    <property type="entry name" value="Peptidase_C1A"/>
    <property type="match status" value="1"/>
</dbReference>
<evidence type="ECO:0000256" key="2">
    <source>
        <dbReference type="ARBA" id="ARBA00008455"/>
    </source>
</evidence>
<sequence length="385" mass="43725">MGDFISLQKTIGINVSSEVVHQEEVGYGPPPHNLTFVLEDLHGSESSVQGTLDMTPAVFLAILCLGVALAAPTPDYNLDAEWEEWKRNNERIYSPEEEKQRRAVWEENVKLIKQHIVKDGLWMNNFTIEMNEFGDMTGEEMREMMTESSSLTLRNGKHIQKRNIKIPSTWDWRKEGYVTPVRSQGRCGACYAFSVAASIEGQLFKKTGKLIPLSVQNLMDCSVSYGNSGCNGGKPYTTFQYVKNNGGLEAEATYPYEAKVQHCRYRPERSAVKVKRFFVVPKSEDSLMEALLTHGPIAVAIDGSHESFSRYRGGMYHEPKCRKDTIDHGLLLVGYGYEGRESENRKYWLLKNSYGERWGEKGYMKLPRGQNNYCGIASYAMYPEL</sequence>
<evidence type="ECO:0000256" key="5">
    <source>
        <dbReference type="ARBA" id="ARBA00022807"/>
    </source>
</evidence>
<dbReference type="InterPro" id="IPR038765">
    <property type="entry name" value="Papain-like_cys_pep_sf"/>
</dbReference>
<dbReference type="InterPro" id="IPR013128">
    <property type="entry name" value="Peptidase_C1A"/>
</dbReference>
<dbReference type="InterPro" id="IPR000169">
    <property type="entry name" value="Pept_cys_AS"/>
</dbReference>
<dbReference type="Pfam" id="PF08246">
    <property type="entry name" value="Inhibitor_I29"/>
    <property type="match status" value="1"/>
</dbReference>
<dbReference type="PROSITE" id="PS00139">
    <property type="entry name" value="THIOL_PROTEASE_CYS"/>
    <property type="match status" value="1"/>
</dbReference>
<dbReference type="PANTHER" id="PTHR12411">
    <property type="entry name" value="CYSTEINE PROTEASE FAMILY C1-RELATED"/>
    <property type="match status" value="1"/>
</dbReference>
<dbReference type="PROSITE" id="PS00639">
    <property type="entry name" value="THIOL_PROTEASE_HIS"/>
    <property type="match status" value="1"/>
</dbReference>
<feature type="domain" description="Peptidase C1A papain C-terminal" evidence="9">
    <location>
        <begin position="166"/>
        <end position="384"/>
    </location>
</feature>
<evidence type="ECO:0000259" key="10">
    <source>
        <dbReference type="SMART" id="SM00848"/>
    </source>
</evidence>
<dbReference type="Gene3D" id="3.90.70.10">
    <property type="entry name" value="Cysteine proteinases"/>
    <property type="match status" value="1"/>
</dbReference>
<dbReference type="InterPro" id="IPR000668">
    <property type="entry name" value="Peptidase_C1A_C"/>
</dbReference>